<comment type="caution">
    <text evidence="1">The sequence shown here is derived from an EMBL/GenBank/DDBJ whole genome shotgun (WGS) entry which is preliminary data.</text>
</comment>
<dbReference type="AlphaFoldDB" id="A0A9C7G725"/>
<dbReference type="RefSeq" id="WP_230495147.1">
    <property type="nucleotide sequence ID" value="NZ_CAKJTG010000003.1"/>
</dbReference>
<accession>A0A9C7G725</accession>
<name>A0A9C7G725_9BACI</name>
<evidence type="ECO:0008006" key="3">
    <source>
        <dbReference type="Google" id="ProtNLM"/>
    </source>
</evidence>
<evidence type="ECO:0000313" key="1">
    <source>
        <dbReference type="EMBL" id="CAG9606865.1"/>
    </source>
</evidence>
<proteinExistence type="predicted"/>
<protein>
    <recommendedName>
        <fullName evidence="3">DUF1643 domain-containing protein</fullName>
    </recommendedName>
</protein>
<dbReference type="InterPro" id="IPR012441">
    <property type="entry name" value="DUF1643"/>
</dbReference>
<organism evidence="1 2">
    <name type="scientific">Pseudoneobacillus rhizosphaerae</name>
    <dbReference type="NCBI Taxonomy" id="2880968"/>
    <lineage>
        <taxon>Bacteria</taxon>
        <taxon>Bacillati</taxon>
        <taxon>Bacillota</taxon>
        <taxon>Bacilli</taxon>
        <taxon>Bacillales</taxon>
        <taxon>Bacillaceae</taxon>
        <taxon>Pseudoneobacillus</taxon>
    </lineage>
</organism>
<dbReference type="Proteomes" id="UP000789845">
    <property type="component" value="Unassembled WGS sequence"/>
</dbReference>
<gene>
    <name evidence="1" type="ORF">NEOCIP111885_00553</name>
</gene>
<sequence>MEFWSAEQLRKEFDVIASFYQIEVGSILYQCRSHAVIFRKGYNNQGFPDAIVCMANPGGARPEDSSYQLPIIQNHFDKVAYVMSKDDSTIRQLQRLMQKMNWNVISIINLSDLISDNMEDFQVKLKQVEQYSFKKHSIFDDTRLLEREALLDCNSNYTKIILAWGKDSSINQLACVAIGILSKKEKHLFGLKYSSQKWDYAHPFPRKKQRCIEWLKKMSLQLS</sequence>
<keyword evidence="2" id="KW-1185">Reference proteome</keyword>
<evidence type="ECO:0000313" key="2">
    <source>
        <dbReference type="Proteomes" id="UP000789845"/>
    </source>
</evidence>
<reference evidence="1" key="1">
    <citation type="submission" date="2021-10" db="EMBL/GenBank/DDBJ databases">
        <authorList>
            <person name="Criscuolo A."/>
        </authorList>
    </citation>
    <scope>NUCLEOTIDE SEQUENCE</scope>
    <source>
        <strain evidence="1">CIP111885</strain>
    </source>
</reference>
<dbReference type="EMBL" id="CAKJTG010000003">
    <property type="protein sequence ID" value="CAG9606865.1"/>
    <property type="molecule type" value="Genomic_DNA"/>
</dbReference>
<dbReference type="Pfam" id="PF07799">
    <property type="entry name" value="DUF1643"/>
    <property type="match status" value="1"/>
</dbReference>